<reference evidence="1 2" key="1">
    <citation type="submission" date="2023-07" db="EMBL/GenBank/DDBJ databases">
        <title>Sequencing the genomes of 1000 actinobacteria strains.</title>
        <authorList>
            <person name="Klenk H.-P."/>
        </authorList>
    </citation>
    <scope>NUCLEOTIDE SEQUENCE [LARGE SCALE GENOMIC DNA]</scope>
    <source>
        <strain evidence="1 2">DSM 45554</strain>
    </source>
</reference>
<keyword evidence="2" id="KW-1185">Reference proteome</keyword>
<protein>
    <recommendedName>
        <fullName evidence="3">YCII-related domain-containing protein</fullName>
    </recommendedName>
</protein>
<gene>
    <name evidence="1" type="ORF">J2S48_004645</name>
</gene>
<dbReference type="RefSeq" id="WP_274997348.1">
    <property type="nucleotide sequence ID" value="NZ_JAJQQP010000015.1"/>
</dbReference>
<evidence type="ECO:0008006" key="3">
    <source>
        <dbReference type="Google" id="ProtNLM"/>
    </source>
</evidence>
<organism evidence="1 2">
    <name type="scientific">Promicromonospora iranensis</name>
    <dbReference type="NCBI Taxonomy" id="1105144"/>
    <lineage>
        <taxon>Bacteria</taxon>
        <taxon>Bacillati</taxon>
        <taxon>Actinomycetota</taxon>
        <taxon>Actinomycetes</taxon>
        <taxon>Micrococcales</taxon>
        <taxon>Promicromonosporaceae</taxon>
        <taxon>Promicromonospora</taxon>
    </lineage>
</organism>
<proteinExistence type="predicted"/>
<name>A0ABU2CUV6_9MICO</name>
<comment type="caution">
    <text evidence="1">The sequence shown here is derived from an EMBL/GenBank/DDBJ whole genome shotgun (WGS) entry which is preliminary data.</text>
</comment>
<accession>A0ABU2CUV6</accession>
<dbReference type="EMBL" id="JAVDYE010000001">
    <property type="protein sequence ID" value="MDR7385130.1"/>
    <property type="molecule type" value="Genomic_DNA"/>
</dbReference>
<evidence type="ECO:0000313" key="1">
    <source>
        <dbReference type="EMBL" id="MDR7385130.1"/>
    </source>
</evidence>
<sequence length="43" mass="4722">MFADQDDAEKAVSALPGARRSNWIVVQFAPDALTSSLDAQRWS</sequence>
<dbReference type="Proteomes" id="UP001183585">
    <property type="component" value="Unassembled WGS sequence"/>
</dbReference>
<evidence type="ECO:0000313" key="2">
    <source>
        <dbReference type="Proteomes" id="UP001183585"/>
    </source>
</evidence>